<sequence>MLTDTRRAEFHDSAAAHGLKTGSAKTDRPVRVIGVLMMIAGIVGAFVAYSASLSQSDLRDIASSQVLAIAFGVVAIVGVGFYLAAALAQVLRLWLLRQLVDSKERTDQLAAALLSLTKTDETADATP</sequence>
<keyword evidence="1" id="KW-0812">Transmembrane</keyword>
<dbReference type="EMBL" id="BAAAHH010000018">
    <property type="protein sequence ID" value="GAA0956924.1"/>
    <property type="molecule type" value="Genomic_DNA"/>
</dbReference>
<feature type="transmembrane region" description="Helical" evidence="1">
    <location>
        <begin position="30"/>
        <end position="49"/>
    </location>
</feature>
<evidence type="ECO:0000313" key="3">
    <source>
        <dbReference type="Proteomes" id="UP001500665"/>
    </source>
</evidence>
<gene>
    <name evidence="2" type="ORF">GCM10009550_43530</name>
</gene>
<reference evidence="3" key="1">
    <citation type="journal article" date="2019" name="Int. J. Syst. Evol. Microbiol.">
        <title>The Global Catalogue of Microorganisms (GCM) 10K type strain sequencing project: providing services to taxonomists for standard genome sequencing and annotation.</title>
        <authorList>
            <consortium name="The Broad Institute Genomics Platform"/>
            <consortium name="The Broad Institute Genome Sequencing Center for Infectious Disease"/>
            <person name="Wu L."/>
            <person name="Ma J."/>
        </authorList>
    </citation>
    <scope>NUCLEOTIDE SEQUENCE [LARGE SCALE GENOMIC DNA]</scope>
    <source>
        <strain evidence="3">JCM 10696</strain>
    </source>
</reference>
<accession>A0ABP4BXZ2</accession>
<dbReference type="Proteomes" id="UP001500665">
    <property type="component" value="Unassembled WGS sequence"/>
</dbReference>
<keyword evidence="1" id="KW-1133">Transmembrane helix</keyword>
<dbReference type="RefSeq" id="WP_344242734.1">
    <property type="nucleotide sequence ID" value="NZ_BAAAHH010000018.1"/>
</dbReference>
<keyword evidence="1" id="KW-0472">Membrane</keyword>
<name>A0ABP4BXZ2_9ACTN</name>
<evidence type="ECO:0000313" key="2">
    <source>
        <dbReference type="EMBL" id="GAA0956924.1"/>
    </source>
</evidence>
<keyword evidence="3" id="KW-1185">Reference proteome</keyword>
<evidence type="ECO:0000256" key="1">
    <source>
        <dbReference type="SAM" id="Phobius"/>
    </source>
</evidence>
<feature type="transmembrane region" description="Helical" evidence="1">
    <location>
        <begin position="69"/>
        <end position="95"/>
    </location>
</feature>
<protein>
    <recommendedName>
        <fullName evidence="4">Superfamily III holin-X</fullName>
    </recommendedName>
</protein>
<proteinExistence type="predicted"/>
<evidence type="ECO:0008006" key="4">
    <source>
        <dbReference type="Google" id="ProtNLM"/>
    </source>
</evidence>
<organism evidence="2 3">
    <name type="scientific">Actinocorallia libanotica</name>
    <dbReference type="NCBI Taxonomy" id="46162"/>
    <lineage>
        <taxon>Bacteria</taxon>
        <taxon>Bacillati</taxon>
        <taxon>Actinomycetota</taxon>
        <taxon>Actinomycetes</taxon>
        <taxon>Streptosporangiales</taxon>
        <taxon>Thermomonosporaceae</taxon>
        <taxon>Actinocorallia</taxon>
    </lineage>
</organism>
<comment type="caution">
    <text evidence="2">The sequence shown here is derived from an EMBL/GenBank/DDBJ whole genome shotgun (WGS) entry which is preliminary data.</text>
</comment>